<evidence type="ECO:0000313" key="1">
    <source>
        <dbReference type="EMBL" id="MBT2988019.1"/>
    </source>
</evidence>
<dbReference type="Proteomes" id="UP000770889">
    <property type="component" value="Unassembled WGS sequence"/>
</dbReference>
<reference evidence="1 2" key="1">
    <citation type="submission" date="2021-05" db="EMBL/GenBank/DDBJ databases">
        <title>Genetic and Functional Diversity in Clade A Lucinid endosymbionts from the Bahamas.</title>
        <authorList>
            <person name="Giani N.M."/>
            <person name="Engel A.S."/>
            <person name="Campbell B.J."/>
        </authorList>
    </citation>
    <scope>NUCLEOTIDE SEQUENCE [LARGE SCALE GENOMIC DNA]</scope>
    <source>
        <strain evidence="1">LUC16012Gg_MoonRockCtena</strain>
    </source>
</reference>
<evidence type="ECO:0000313" key="2">
    <source>
        <dbReference type="Proteomes" id="UP000770889"/>
    </source>
</evidence>
<accession>A0A944M6C9</accession>
<proteinExistence type="predicted"/>
<protein>
    <submittedName>
        <fullName evidence="1">Uncharacterized protein</fullName>
    </submittedName>
</protein>
<organism evidence="1 2">
    <name type="scientific">Candidatus Thiodiazotropha taylori</name>
    <dbReference type="NCBI Taxonomy" id="2792791"/>
    <lineage>
        <taxon>Bacteria</taxon>
        <taxon>Pseudomonadati</taxon>
        <taxon>Pseudomonadota</taxon>
        <taxon>Gammaproteobacteria</taxon>
        <taxon>Chromatiales</taxon>
        <taxon>Sedimenticolaceae</taxon>
        <taxon>Candidatus Thiodiazotropha</taxon>
    </lineage>
</organism>
<comment type="caution">
    <text evidence="1">The sequence shown here is derived from an EMBL/GenBank/DDBJ whole genome shotgun (WGS) entry which is preliminary data.</text>
</comment>
<sequence length="270" mass="31507">MSEHDYSFFQMVGVFISDHLDQSIDDILSRYINEYEHQEYEGFFFNIKVNVLMLMAAKAKRAPSRSSKLIVNDFKKTILHLLGLLDEMMLAPDVNSAFYKSLLEVEKNISLINSVVTKKGIFYIDEYLKINESDLPEDWVESDVYSYISNIGELDKFYRIVTSKMHSKMADFREALYGFKRATENEYLSSIGGKGAKRDIAIDGFIYEVAKSLDLWFLGEYRITDSPNSTFFKLLDELLILAKIEYADRTLRERISNMIYETRADKWHET</sequence>
<dbReference type="AlphaFoldDB" id="A0A944M6C9"/>
<gene>
    <name evidence="1" type="ORF">KME65_03555</name>
</gene>
<dbReference type="EMBL" id="JAHHGM010000002">
    <property type="protein sequence ID" value="MBT2988019.1"/>
    <property type="molecule type" value="Genomic_DNA"/>
</dbReference>
<name>A0A944M6C9_9GAMM</name>